<dbReference type="STRING" id="1797589.A2784_00020"/>
<feature type="chain" id="PRO_5009581035" evidence="2">
    <location>
        <begin position="29"/>
        <end position="464"/>
    </location>
</feature>
<evidence type="ECO:0000313" key="4">
    <source>
        <dbReference type="Proteomes" id="UP000177324"/>
    </source>
</evidence>
<feature type="transmembrane region" description="Helical" evidence="1">
    <location>
        <begin position="160"/>
        <end position="178"/>
    </location>
</feature>
<gene>
    <name evidence="3" type="ORF">A2784_00020</name>
</gene>
<keyword evidence="1" id="KW-0472">Membrane</keyword>
<dbReference type="EMBL" id="MHCH01000056">
    <property type="protein sequence ID" value="OGY15912.1"/>
    <property type="molecule type" value="Genomic_DNA"/>
</dbReference>
<evidence type="ECO:0000313" key="3">
    <source>
        <dbReference type="EMBL" id="OGY15912.1"/>
    </source>
</evidence>
<keyword evidence="1" id="KW-1133">Transmembrane helix</keyword>
<reference evidence="3 4" key="1">
    <citation type="journal article" date="2016" name="Nat. Commun.">
        <title>Thousands of microbial genomes shed light on interconnected biogeochemical processes in an aquifer system.</title>
        <authorList>
            <person name="Anantharaman K."/>
            <person name="Brown C.T."/>
            <person name="Hug L.A."/>
            <person name="Sharon I."/>
            <person name="Castelle C.J."/>
            <person name="Probst A.J."/>
            <person name="Thomas B.C."/>
            <person name="Singh A."/>
            <person name="Wilkins M.J."/>
            <person name="Karaoz U."/>
            <person name="Brodie E.L."/>
            <person name="Williams K.H."/>
            <person name="Hubbard S.S."/>
            <person name="Banfield J.F."/>
        </authorList>
    </citation>
    <scope>NUCLEOTIDE SEQUENCE [LARGE SCALE GENOMIC DNA]</scope>
</reference>
<dbReference type="AlphaFoldDB" id="A0A1G1VKP4"/>
<feature type="signal peptide" evidence="2">
    <location>
        <begin position="1"/>
        <end position="28"/>
    </location>
</feature>
<keyword evidence="2" id="KW-0732">Signal</keyword>
<feature type="transmembrane region" description="Helical" evidence="1">
    <location>
        <begin position="342"/>
        <end position="367"/>
    </location>
</feature>
<organism evidence="3 4">
    <name type="scientific">Candidatus Chisholmbacteria bacterium RIFCSPHIGHO2_01_FULL_48_12</name>
    <dbReference type="NCBI Taxonomy" id="1797589"/>
    <lineage>
        <taxon>Bacteria</taxon>
        <taxon>Candidatus Chisholmiibacteriota</taxon>
    </lineage>
</organism>
<accession>A0A1G1VKP4</accession>
<sequence length="464" mass="50312">MTRLLSSLLLVTGVLVASVLLSPSPALAQINQDPNAVPSFNSWQVKTQSEWERIVGQCDNPKNPQLVSECYAGPYSLANTLQPIVSITFGSTDGSSPGISGIITKLYALTLFSQPSSIDYLAYVGKNFGFSITRPAYAQGFGASQAVKPLIPLWSIFRNIAYIIFIVTFLIIGFMIMFRRKLDPQTVVGIQHALPRIIVALLLVTFSYAIVGFMIDLMLLLTNMVATILGNNFTFLDQPSSLANNNIFKLIIPITRLGKDLGQIIDNTIRNLFSDEFAGLGFLEGLSNITVKAVLGIAGVFVMFKIFFMLLASYVHIILSLILGPLQLSLSAIPGNKALSNWFLQLLSNILVFPITFALIFIASILISQTRINPGDIDWQLDTGAIWKQGKLAWAPPLIGTDFATSAGPLLAFGILFTIPTIASSIKAALEVKEGPEAANIKEQLRGGAGWLPFVGSLAQRVIS</sequence>
<protein>
    <submittedName>
        <fullName evidence="3">Uncharacterized protein</fullName>
    </submittedName>
</protein>
<feature type="transmembrane region" description="Helical" evidence="1">
    <location>
        <begin position="198"/>
        <end position="221"/>
    </location>
</feature>
<dbReference type="Proteomes" id="UP000177324">
    <property type="component" value="Unassembled WGS sequence"/>
</dbReference>
<comment type="caution">
    <text evidence="3">The sequence shown here is derived from an EMBL/GenBank/DDBJ whole genome shotgun (WGS) entry which is preliminary data.</text>
</comment>
<proteinExistence type="predicted"/>
<feature type="transmembrane region" description="Helical" evidence="1">
    <location>
        <begin position="311"/>
        <end position="330"/>
    </location>
</feature>
<feature type="transmembrane region" description="Helical" evidence="1">
    <location>
        <begin position="285"/>
        <end position="304"/>
    </location>
</feature>
<name>A0A1G1VKP4_9BACT</name>
<keyword evidence="1" id="KW-0812">Transmembrane</keyword>
<evidence type="ECO:0000256" key="2">
    <source>
        <dbReference type="SAM" id="SignalP"/>
    </source>
</evidence>
<evidence type="ECO:0000256" key="1">
    <source>
        <dbReference type="SAM" id="Phobius"/>
    </source>
</evidence>